<reference evidence="1 2" key="1">
    <citation type="submission" date="2016-11" db="EMBL/GenBank/DDBJ databases">
        <authorList>
            <person name="Jaros S."/>
            <person name="Januszkiewicz K."/>
            <person name="Wedrychowicz H."/>
        </authorList>
    </citation>
    <scope>NUCLEOTIDE SEQUENCE [LARGE SCALE GENOMIC DNA]</scope>
    <source>
        <strain evidence="1 2">DSM 21758</strain>
    </source>
</reference>
<protein>
    <submittedName>
        <fullName evidence="1">Uncharacterized protein</fullName>
    </submittedName>
</protein>
<dbReference type="Proteomes" id="UP000184310">
    <property type="component" value="Unassembled WGS sequence"/>
</dbReference>
<evidence type="ECO:0000313" key="2">
    <source>
        <dbReference type="Proteomes" id="UP000184310"/>
    </source>
</evidence>
<proteinExistence type="predicted"/>
<evidence type="ECO:0000313" key="1">
    <source>
        <dbReference type="EMBL" id="SHJ14261.1"/>
    </source>
</evidence>
<dbReference type="STRING" id="1121302.SAMN02745163_01409"/>
<dbReference type="RefSeq" id="WP_072985969.1">
    <property type="nucleotide sequence ID" value="NZ_FQZB01000006.1"/>
</dbReference>
<organism evidence="1 2">
    <name type="scientific">Clostridium cavendishii DSM 21758</name>
    <dbReference type="NCBI Taxonomy" id="1121302"/>
    <lineage>
        <taxon>Bacteria</taxon>
        <taxon>Bacillati</taxon>
        <taxon>Bacillota</taxon>
        <taxon>Clostridia</taxon>
        <taxon>Eubacteriales</taxon>
        <taxon>Clostridiaceae</taxon>
        <taxon>Clostridium</taxon>
    </lineage>
</organism>
<sequence>MSILESIDYDEFGFFCLSTRSRAELSCTPVKIGIILYFIEAIKYYGNSSFKASDIKSIFKILKLETPSGNSIINPSENKIKEMLDKYILDSKKDKVFHIKVDLTKKEDEYIINSIEDSIYGEILFYEQEIKRAYKENEIEEYVEYASKKEMVCTKNTKTR</sequence>
<gene>
    <name evidence="1" type="ORF">SAMN02745163_01409</name>
</gene>
<keyword evidence="2" id="KW-1185">Reference proteome</keyword>
<name>A0A1M6GWE6_9CLOT</name>
<dbReference type="EMBL" id="FQZB01000006">
    <property type="protein sequence ID" value="SHJ14261.1"/>
    <property type="molecule type" value="Genomic_DNA"/>
</dbReference>
<accession>A0A1M6GWE6</accession>
<dbReference type="AlphaFoldDB" id="A0A1M6GWE6"/>